<dbReference type="Pfam" id="PF23812">
    <property type="entry name" value="Phage_TAC_18"/>
    <property type="match status" value="1"/>
</dbReference>
<gene>
    <name evidence="1" type="ORF">DFP89_1042</name>
</gene>
<protein>
    <submittedName>
        <fullName evidence="1">Uncharacterized protein</fullName>
    </submittedName>
</protein>
<accession>A0A368Z4C1</accession>
<sequence>MRRLQKQLCAALEGRMKGRKVPVPEAGGPLLDAFLALSRARSCGPVGPNPISWQDLAALSQVMRMPIEPRHAKIIMALDEVWLQETYRDRRQPPESVKTLPPVSQHPISAALLDVMMG</sequence>
<comment type="caution">
    <text evidence="1">The sequence shown here is derived from an EMBL/GenBank/DDBJ whole genome shotgun (WGS) entry which is preliminary data.</text>
</comment>
<organism evidence="1 2">
    <name type="scientific">Paracoccus lutimaris</name>
    <dbReference type="NCBI Taxonomy" id="1490030"/>
    <lineage>
        <taxon>Bacteria</taxon>
        <taxon>Pseudomonadati</taxon>
        <taxon>Pseudomonadota</taxon>
        <taxon>Alphaproteobacteria</taxon>
        <taxon>Rhodobacterales</taxon>
        <taxon>Paracoccaceae</taxon>
        <taxon>Paracoccus</taxon>
    </lineage>
</organism>
<reference evidence="1 2" key="1">
    <citation type="submission" date="2018-07" db="EMBL/GenBank/DDBJ databases">
        <title>Genomic Encyclopedia of Type Strains, Phase III (KMG-III): the genomes of soil and plant-associated and newly described type strains.</title>
        <authorList>
            <person name="Whitman W."/>
        </authorList>
    </citation>
    <scope>NUCLEOTIDE SEQUENCE [LARGE SCALE GENOMIC DNA]</scope>
    <source>
        <strain evidence="1 2">CECT 8525</strain>
    </source>
</reference>
<keyword evidence="2" id="KW-1185">Reference proteome</keyword>
<dbReference type="AlphaFoldDB" id="A0A368Z4C1"/>
<dbReference type="EMBL" id="QPJL01000004">
    <property type="protein sequence ID" value="RCW86618.1"/>
    <property type="molecule type" value="Genomic_DNA"/>
</dbReference>
<dbReference type="Proteomes" id="UP000253345">
    <property type="component" value="Unassembled WGS sequence"/>
</dbReference>
<proteinExistence type="predicted"/>
<evidence type="ECO:0000313" key="1">
    <source>
        <dbReference type="EMBL" id="RCW86618.1"/>
    </source>
</evidence>
<name>A0A368Z4C1_9RHOB</name>
<dbReference type="InterPro" id="IPR056919">
    <property type="entry name" value="Phage_TAC_18"/>
</dbReference>
<evidence type="ECO:0000313" key="2">
    <source>
        <dbReference type="Proteomes" id="UP000253345"/>
    </source>
</evidence>